<dbReference type="AlphaFoldDB" id="A0A0A2WSC2"/>
<evidence type="ECO:0000313" key="9">
    <source>
        <dbReference type="Proteomes" id="UP000030364"/>
    </source>
</evidence>
<accession>A0A0A2WSC2</accession>
<proteinExistence type="inferred from homology"/>
<dbReference type="InterPro" id="IPR055361">
    <property type="entry name" value="tRNA_methyltr_TrmB_bact"/>
</dbReference>
<feature type="binding site" evidence="7">
    <location>
        <position position="139"/>
    </location>
    <ligand>
        <name>substrate</name>
    </ligand>
</feature>
<evidence type="ECO:0000256" key="1">
    <source>
        <dbReference type="ARBA" id="ARBA00000142"/>
    </source>
</evidence>
<evidence type="ECO:0000313" key="8">
    <source>
        <dbReference type="EMBL" id="KGQ21165.2"/>
    </source>
</evidence>
<dbReference type="EMBL" id="JPSL02000038">
    <property type="protein sequence ID" value="KGQ21165.2"/>
    <property type="molecule type" value="Genomic_DNA"/>
</dbReference>
<keyword evidence="6 7" id="KW-0819">tRNA processing</keyword>
<feature type="binding site" evidence="7">
    <location>
        <position position="107"/>
    </location>
    <ligand>
        <name>substrate</name>
    </ligand>
</feature>
<keyword evidence="9" id="KW-1185">Reference proteome</keyword>
<dbReference type="Gene3D" id="3.40.50.150">
    <property type="entry name" value="Vaccinia Virus protein VP39"/>
    <property type="match status" value="1"/>
</dbReference>
<comment type="pathway">
    <text evidence="7">tRNA modification; N(7)-methylguanine-tRNA biosynthesis.</text>
</comment>
<reference evidence="8 9" key="1">
    <citation type="journal article" date="2015" name="Genome Announc.">
        <title>Draft Genome Sequence of the Thermophile Thermus filiformis ATCC 43280, Producer of Carotenoid-(Di)glucoside-Branched Fatty Acid (Di)esters and Source of Hyperthermostable Enzymes of Biotechnological Interest.</title>
        <authorList>
            <person name="Mandelli F."/>
            <person name="Oliveira Ramires B."/>
            <person name="Couger M.B."/>
            <person name="Paixao D.A."/>
            <person name="Camilo C.M."/>
            <person name="Polikarpov I."/>
            <person name="Prade R."/>
            <person name="Riano-Pachon D.M."/>
            <person name="Squina F.M."/>
        </authorList>
    </citation>
    <scope>NUCLEOTIDE SEQUENCE [LARGE SCALE GENOMIC DNA]</scope>
    <source>
        <strain evidence="8 9">ATCC 43280</strain>
    </source>
</reference>
<keyword evidence="4 7" id="KW-0808">Transferase</keyword>
<comment type="caution">
    <text evidence="7">Lacks conserved residue(s) required for the propagation of feature annotation.</text>
</comment>
<comment type="function">
    <text evidence="2 7">Catalyzes the formation of N(7)-methylguanine at position 46 (m7G46) in tRNA.</text>
</comment>
<protein>
    <recommendedName>
        <fullName evidence="7">tRNA (guanine-N(7)-)-methyltransferase</fullName>
        <ecNumber evidence="7">2.1.1.33</ecNumber>
    </recommendedName>
    <alternativeName>
        <fullName evidence="7">tRNA (guanine(46)-N(7))-methyltransferase</fullName>
    </alternativeName>
    <alternativeName>
        <fullName evidence="7">tRNA(m7G46)-methyltransferase</fullName>
    </alternativeName>
</protein>
<dbReference type="SUPFAM" id="SSF53335">
    <property type="entry name" value="S-adenosyl-L-methionine-dependent methyltransferases"/>
    <property type="match status" value="1"/>
</dbReference>
<dbReference type="NCBIfam" id="TIGR00091">
    <property type="entry name" value="tRNA (guanosine(46)-N7)-methyltransferase TrmB"/>
    <property type="match status" value="1"/>
</dbReference>
<keyword evidence="5 7" id="KW-0949">S-adenosyl-L-methionine</keyword>
<feature type="binding site" evidence="7">
    <location>
        <position position="28"/>
    </location>
    <ligand>
        <name>S-adenosyl-L-methionine</name>
        <dbReference type="ChEBI" id="CHEBI:59789"/>
    </ligand>
</feature>
<keyword evidence="3 7" id="KW-0489">Methyltransferase</keyword>
<comment type="catalytic activity">
    <reaction evidence="1 7">
        <text>guanosine(46) in tRNA + S-adenosyl-L-methionine = N(7)-methylguanosine(46) in tRNA + S-adenosyl-L-homocysteine</text>
        <dbReference type="Rhea" id="RHEA:42708"/>
        <dbReference type="Rhea" id="RHEA-COMP:10188"/>
        <dbReference type="Rhea" id="RHEA-COMP:10189"/>
        <dbReference type="ChEBI" id="CHEBI:57856"/>
        <dbReference type="ChEBI" id="CHEBI:59789"/>
        <dbReference type="ChEBI" id="CHEBI:74269"/>
        <dbReference type="ChEBI" id="CHEBI:74480"/>
        <dbReference type="EC" id="2.1.1.33"/>
    </reaction>
</comment>
<evidence type="ECO:0000256" key="2">
    <source>
        <dbReference type="ARBA" id="ARBA00003015"/>
    </source>
</evidence>
<organism evidence="8 9">
    <name type="scientific">Thermus filiformis</name>
    <dbReference type="NCBI Taxonomy" id="276"/>
    <lineage>
        <taxon>Bacteria</taxon>
        <taxon>Thermotogati</taxon>
        <taxon>Deinococcota</taxon>
        <taxon>Deinococci</taxon>
        <taxon>Thermales</taxon>
        <taxon>Thermaceae</taxon>
        <taxon>Thermus</taxon>
    </lineage>
</organism>
<dbReference type="Proteomes" id="UP000030364">
    <property type="component" value="Unassembled WGS sequence"/>
</dbReference>
<dbReference type="STRING" id="276.THFILI_04940"/>
<dbReference type="PANTHER" id="PTHR23417:SF14">
    <property type="entry name" value="PENTACOTRIPEPTIDE-REPEAT REGION OF PRORP DOMAIN-CONTAINING PROTEIN"/>
    <property type="match status" value="1"/>
</dbReference>
<evidence type="ECO:0000256" key="4">
    <source>
        <dbReference type="ARBA" id="ARBA00022679"/>
    </source>
</evidence>
<dbReference type="InterPro" id="IPR029063">
    <property type="entry name" value="SAM-dependent_MTases_sf"/>
</dbReference>
<sequence>MLVRPALLTSLPPSPLALFGREGPLVLEIGFGDGRFTAELARAHPEWNLLGAEVSAASVARAWRRMKREGIGNVRLYHGEGGFALRNLVAEESLFRVYVNFPDPWPKKKHQENRLLREPFFRLLSTRLAPEGSLLFTTDHEGYFGFALEEAGRTGLFRVEVLPPPEAHLRTKYALKWKAEGRTFFHAVFTRIAKDPSPFPPIRRYPMPHALLQGELPEDLALAKTVLPLEKGAVVLLETARKKDGFYVLAHVEEEDLVQDLLLEVRRSAKGVYAGLARFGSPLVTEGVQRAVALLVEALERAGLRAVQRSY</sequence>
<dbReference type="InterPro" id="IPR003358">
    <property type="entry name" value="tRNA_(Gua-N-7)_MeTrfase_Trmb"/>
</dbReference>
<dbReference type="GO" id="GO:0043527">
    <property type="term" value="C:tRNA methyltransferase complex"/>
    <property type="evidence" value="ECO:0007669"/>
    <property type="project" value="TreeGrafter"/>
</dbReference>
<dbReference type="PROSITE" id="PS51625">
    <property type="entry name" value="SAM_MT_TRMB"/>
    <property type="match status" value="1"/>
</dbReference>
<feature type="binding site" evidence="7">
    <location>
        <position position="80"/>
    </location>
    <ligand>
        <name>S-adenosyl-L-methionine</name>
        <dbReference type="ChEBI" id="CHEBI:59789"/>
    </ligand>
</feature>
<name>A0A0A2WSC2_THEFI</name>
<dbReference type="UniPathway" id="UPA00989"/>
<dbReference type="EC" id="2.1.1.33" evidence="7"/>
<evidence type="ECO:0000256" key="5">
    <source>
        <dbReference type="ARBA" id="ARBA00022691"/>
    </source>
</evidence>
<dbReference type="GO" id="GO:0008176">
    <property type="term" value="F:tRNA (guanine(46)-N7)-methyltransferase activity"/>
    <property type="evidence" value="ECO:0007669"/>
    <property type="project" value="UniProtKB-UniRule"/>
</dbReference>
<feature type="binding site" evidence="7">
    <location>
        <position position="53"/>
    </location>
    <ligand>
        <name>S-adenosyl-L-methionine</name>
        <dbReference type="ChEBI" id="CHEBI:59789"/>
    </ligand>
</feature>
<gene>
    <name evidence="7" type="primary">trmB</name>
    <name evidence="8" type="ORF">THFILI_04940</name>
</gene>
<evidence type="ECO:0000256" key="6">
    <source>
        <dbReference type="ARBA" id="ARBA00022694"/>
    </source>
</evidence>
<comment type="similarity">
    <text evidence="7">Belongs to the class I-like SAM-binding methyltransferase superfamily. TrmB family.</text>
</comment>
<dbReference type="PANTHER" id="PTHR23417">
    <property type="entry name" value="3-DEOXY-D-MANNO-OCTULOSONIC-ACID TRANSFERASE/TRNA GUANINE-N 7 - -METHYLTRANSFERASE"/>
    <property type="match status" value="1"/>
</dbReference>
<evidence type="ECO:0000256" key="3">
    <source>
        <dbReference type="ARBA" id="ARBA00022603"/>
    </source>
</evidence>
<evidence type="ECO:0000256" key="7">
    <source>
        <dbReference type="HAMAP-Rule" id="MF_01057"/>
    </source>
</evidence>
<feature type="binding site" evidence="7">
    <location>
        <position position="103"/>
    </location>
    <ligand>
        <name>S-adenosyl-L-methionine</name>
        <dbReference type="ChEBI" id="CHEBI:59789"/>
    </ligand>
</feature>
<dbReference type="HAMAP" id="MF_01057">
    <property type="entry name" value="tRNA_methyltr_TrmB"/>
    <property type="match status" value="1"/>
</dbReference>
<dbReference type="OrthoDB" id="9802090at2"/>
<dbReference type="RefSeq" id="WP_038066779.1">
    <property type="nucleotide sequence ID" value="NZ_JPSL02000038.1"/>
</dbReference>
<dbReference type="Pfam" id="PF02390">
    <property type="entry name" value="Methyltransf_4"/>
    <property type="match status" value="1"/>
</dbReference>
<comment type="caution">
    <text evidence="8">The sequence shown here is derived from an EMBL/GenBank/DDBJ whole genome shotgun (WGS) entry which is preliminary data.</text>
</comment>
<dbReference type="CDD" id="cd02440">
    <property type="entry name" value="AdoMet_MTases"/>
    <property type="match status" value="1"/>
</dbReference>